<evidence type="ECO:0000313" key="2">
    <source>
        <dbReference type="Proteomes" id="UP001615550"/>
    </source>
</evidence>
<dbReference type="EMBL" id="JBGORX010000001">
    <property type="protein sequence ID" value="MFJ1268048.1"/>
    <property type="molecule type" value="Genomic_DNA"/>
</dbReference>
<keyword evidence="2" id="KW-1185">Reference proteome</keyword>
<organism evidence="1 2">
    <name type="scientific">Legionella lytica</name>
    <dbReference type="NCBI Taxonomy" id="96232"/>
    <lineage>
        <taxon>Bacteria</taxon>
        <taxon>Pseudomonadati</taxon>
        <taxon>Pseudomonadota</taxon>
        <taxon>Gammaproteobacteria</taxon>
        <taxon>Legionellales</taxon>
        <taxon>Legionellaceae</taxon>
        <taxon>Legionella</taxon>
    </lineage>
</organism>
<proteinExistence type="predicted"/>
<dbReference type="Proteomes" id="UP001615550">
    <property type="component" value="Unassembled WGS sequence"/>
</dbReference>
<evidence type="ECO:0000313" key="1">
    <source>
        <dbReference type="EMBL" id="MFJ1268048.1"/>
    </source>
</evidence>
<evidence type="ECO:0008006" key="3">
    <source>
        <dbReference type="Google" id="ProtNLM"/>
    </source>
</evidence>
<sequence length="222" mass="24139">MPFNSRAIKDSLEALRGSQFKSIYAEVTAEMLNAKQWSPEEQQAMQLLSSGHSAEEIQKQIDLNAESNQKMADLYFMILLNSLIRCQNNGATHVPFSLPQAEITSWTDNYSREDFAQDLLNHKDALNSTSLGREVLGAASEYTTLYESTKTKNSEESSTFDNIVKSLDFLGGIADGLTPMSRPLVKSSVGGGITDSYSAGFAVGLFATGVCEVGGLISSLMK</sequence>
<gene>
    <name evidence="1" type="ORF">ACD661_05725</name>
</gene>
<name>A0ABW8D5S8_9GAMM</name>
<accession>A0ABW8D5S8</accession>
<dbReference type="RefSeq" id="WP_400186871.1">
    <property type="nucleotide sequence ID" value="NZ_JBGORX010000001.1"/>
</dbReference>
<reference evidence="1 2" key="1">
    <citation type="submission" date="2024-08" db="EMBL/GenBank/DDBJ databases">
        <title>Draft Genome Sequence of Legionella lytica strain DSB2004, Isolated From a Fire Sprinkler System.</title>
        <authorList>
            <person name="Everhart A.D."/>
            <person name="Kidane D.T."/>
            <person name="Farone A.L."/>
            <person name="Farone M.B."/>
        </authorList>
    </citation>
    <scope>NUCLEOTIDE SEQUENCE [LARGE SCALE GENOMIC DNA]</scope>
    <source>
        <strain evidence="1 2">DSB2004</strain>
    </source>
</reference>
<comment type="caution">
    <text evidence="1">The sequence shown here is derived from an EMBL/GenBank/DDBJ whole genome shotgun (WGS) entry which is preliminary data.</text>
</comment>
<protein>
    <recommendedName>
        <fullName evidence="3">Dot/Icm secretion system substrate</fullName>
    </recommendedName>
</protein>